<dbReference type="EMBL" id="JAWDGP010001132">
    <property type="protein sequence ID" value="KAK3794224.1"/>
    <property type="molecule type" value="Genomic_DNA"/>
</dbReference>
<organism evidence="1 2">
    <name type="scientific">Elysia crispata</name>
    <name type="common">lettuce slug</name>
    <dbReference type="NCBI Taxonomy" id="231223"/>
    <lineage>
        <taxon>Eukaryota</taxon>
        <taxon>Metazoa</taxon>
        <taxon>Spiralia</taxon>
        <taxon>Lophotrochozoa</taxon>
        <taxon>Mollusca</taxon>
        <taxon>Gastropoda</taxon>
        <taxon>Heterobranchia</taxon>
        <taxon>Euthyneura</taxon>
        <taxon>Panpulmonata</taxon>
        <taxon>Sacoglossa</taxon>
        <taxon>Placobranchoidea</taxon>
        <taxon>Plakobranchidae</taxon>
        <taxon>Elysia</taxon>
    </lineage>
</organism>
<evidence type="ECO:0000313" key="1">
    <source>
        <dbReference type="EMBL" id="KAK3794224.1"/>
    </source>
</evidence>
<name>A0AAE1AV15_9GAST</name>
<evidence type="ECO:0000313" key="2">
    <source>
        <dbReference type="Proteomes" id="UP001283361"/>
    </source>
</evidence>
<dbReference type="Proteomes" id="UP001283361">
    <property type="component" value="Unassembled WGS sequence"/>
</dbReference>
<protein>
    <submittedName>
        <fullName evidence="1">Uncharacterized protein</fullName>
    </submittedName>
</protein>
<gene>
    <name evidence="1" type="ORF">RRG08_049624</name>
</gene>
<accession>A0AAE1AV15</accession>
<reference evidence="1" key="1">
    <citation type="journal article" date="2023" name="G3 (Bethesda)">
        <title>A reference genome for the long-term kleptoplast-retaining sea slug Elysia crispata morphotype clarki.</title>
        <authorList>
            <person name="Eastman K.E."/>
            <person name="Pendleton A.L."/>
            <person name="Shaikh M.A."/>
            <person name="Suttiyut T."/>
            <person name="Ogas R."/>
            <person name="Tomko P."/>
            <person name="Gavelis G."/>
            <person name="Widhalm J.R."/>
            <person name="Wisecaver J.H."/>
        </authorList>
    </citation>
    <scope>NUCLEOTIDE SEQUENCE</scope>
    <source>
        <strain evidence="1">ECLA1</strain>
    </source>
</reference>
<comment type="caution">
    <text evidence="1">The sequence shown here is derived from an EMBL/GenBank/DDBJ whole genome shotgun (WGS) entry which is preliminary data.</text>
</comment>
<dbReference type="AlphaFoldDB" id="A0AAE1AV15"/>
<proteinExistence type="predicted"/>
<sequence length="73" mass="8181">MCDSRSFTPITRRALTNTWFDGSAICVLLTFDSDLRAFVKRWFEYAGSIVSQIVLAEGSLYIPSCLLPASNEE</sequence>
<keyword evidence="2" id="KW-1185">Reference proteome</keyword>